<dbReference type="PANTHER" id="PTHR45922">
    <property type="entry name" value="CLEAVAGE AND POLYADENYLATION SPECIFICITY FACTOR SUBUNIT 2"/>
    <property type="match status" value="1"/>
</dbReference>
<dbReference type="InterPro" id="IPR025069">
    <property type="entry name" value="Cpsf2_C"/>
</dbReference>
<reference evidence="4" key="1">
    <citation type="journal article" date="2023" name="Insect Mol. Biol.">
        <title>Genome sequencing provides insights into the evolution of gene families encoding plant cell wall-degrading enzymes in longhorned beetles.</title>
        <authorList>
            <person name="Shin N.R."/>
            <person name="Okamura Y."/>
            <person name="Kirsch R."/>
            <person name="Pauchet Y."/>
        </authorList>
    </citation>
    <scope>NUCLEOTIDE SEQUENCE</scope>
    <source>
        <strain evidence="4">RBIC_L_NR</strain>
    </source>
</reference>
<evidence type="ECO:0000256" key="2">
    <source>
        <dbReference type="RuleBase" id="RU365006"/>
    </source>
</evidence>
<keyword evidence="2" id="KW-0539">Nucleus</keyword>
<comment type="similarity">
    <text evidence="1 2">Belongs to the metallo-beta-lactamase superfamily. RNA-metabolizing metallo-beta-lactamase-like family. CPSF2/YSH1 subfamily.</text>
</comment>
<feature type="domain" description="Cleavage and polyadenylation specificity factor 2 C-terminal" evidence="3">
    <location>
        <begin position="41"/>
        <end position="81"/>
    </location>
</feature>
<dbReference type="Pfam" id="PF13299">
    <property type="entry name" value="CPSF100_C"/>
    <property type="match status" value="1"/>
</dbReference>
<keyword evidence="2" id="KW-0694">RNA-binding</keyword>
<dbReference type="Proteomes" id="UP001162156">
    <property type="component" value="Unassembled WGS sequence"/>
</dbReference>
<dbReference type="EMBL" id="JANEYF010005170">
    <property type="protein sequence ID" value="KAJ8928971.1"/>
    <property type="molecule type" value="Genomic_DNA"/>
</dbReference>
<comment type="subcellular location">
    <subcellularLocation>
        <location evidence="2">Nucleus</location>
    </subcellularLocation>
</comment>
<evidence type="ECO:0000259" key="3">
    <source>
        <dbReference type="Pfam" id="PF13299"/>
    </source>
</evidence>
<evidence type="ECO:0000313" key="5">
    <source>
        <dbReference type="Proteomes" id="UP001162156"/>
    </source>
</evidence>
<organism evidence="4 5">
    <name type="scientific">Rhamnusium bicolor</name>
    <dbReference type="NCBI Taxonomy" id="1586634"/>
    <lineage>
        <taxon>Eukaryota</taxon>
        <taxon>Metazoa</taxon>
        <taxon>Ecdysozoa</taxon>
        <taxon>Arthropoda</taxon>
        <taxon>Hexapoda</taxon>
        <taxon>Insecta</taxon>
        <taxon>Pterygota</taxon>
        <taxon>Neoptera</taxon>
        <taxon>Endopterygota</taxon>
        <taxon>Coleoptera</taxon>
        <taxon>Polyphaga</taxon>
        <taxon>Cucujiformia</taxon>
        <taxon>Chrysomeloidea</taxon>
        <taxon>Cerambycidae</taxon>
        <taxon>Lepturinae</taxon>
        <taxon>Rhagiini</taxon>
        <taxon>Rhamnusium</taxon>
    </lineage>
</organism>
<dbReference type="InterPro" id="IPR027075">
    <property type="entry name" value="CPSF2"/>
</dbReference>
<dbReference type="GO" id="GO:0003723">
    <property type="term" value="F:RNA binding"/>
    <property type="evidence" value="ECO:0007669"/>
    <property type="project" value="UniProtKB-KW"/>
</dbReference>
<dbReference type="GO" id="GO:0005847">
    <property type="term" value="C:mRNA cleavage and polyadenylation specificity factor complex"/>
    <property type="evidence" value="ECO:0007669"/>
    <property type="project" value="InterPro"/>
</dbReference>
<protein>
    <recommendedName>
        <fullName evidence="2">Cleavage and polyadenylation specificity factor subunit 2</fullName>
    </recommendedName>
    <alternativeName>
        <fullName evidence="2">Cleavage and polyadenylation specificity factor 100 kDa subunit</fullName>
    </alternativeName>
</protein>
<dbReference type="AlphaFoldDB" id="A0AAV8WS46"/>
<proteinExistence type="inferred from homology"/>
<dbReference type="PANTHER" id="PTHR45922:SF1">
    <property type="entry name" value="CLEAVAGE AND POLYADENYLATION SPECIFICITY FACTOR SUBUNIT 2"/>
    <property type="match status" value="1"/>
</dbReference>
<comment type="caution">
    <text evidence="4">The sequence shown here is derived from an EMBL/GenBank/DDBJ whole genome shotgun (WGS) entry which is preliminary data.</text>
</comment>
<keyword evidence="2" id="KW-0507">mRNA processing</keyword>
<keyword evidence="5" id="KW-1185">Reference proteome</keyword>
<evidence type="ECO:0000313" key="4">
    <source>
        <dbReference type="EMBL" id="KAJ8928971.1"/>
    </source>
</evidence>
<sequence length="84" mass="10088">MYPMYPFHEEKIKCDEYGEIVKPEDYKLVEVTTEAEDNKENIIVKKEEEEINQMVETGRIILEGCISEDYYRVKDLLYEQYAIL</sequence>
<accession>A0AAV8WS46</accession>
<name>A0AAV8WS46_9CUCU</name>
<evidence type="ECO:0000256" key="1">
    <source>
        <dbReference type="ARBA" id="ARBA00010624"/>
    </source>
</evidence>
<gene>
    <name evidence="4" type="ORF">NQ314_018387</name>
</gene>
<dbReference type="GO" id="GO:0006398">
    <property type="term" value="P:mRNA 3'-end processing by stem-loop binding and cleavage"/>
    <property type="evidence" value="ECO:0007669"/>
    <property type="project" value="InterPro"/>
</dbReference>